<name>A0A2G5TXK3_9PELO</name>
<evidence type="ECO:0000256" key="1">
    <source>
        <dbReference type="SAM" id="SignalP"/>
    </source>
</evidence>
<sequence length="84" mass="9747">MHATSFKSADTAFFVLSLSLFSFFNIESFPDQQFFISTMSFDFDLTAPFQTAFTTRDQHEHRHKVRPVQVGFLSDYCSIPVRLL</sequence>
<gene>
    <name evidence="2" type="primary">Cnig_chr_IV.g12300</name>
    <name evidence="2" type="ORF">B9Z55_012300</name>
</gene>
<comment type="caution">
    <text evidence="2">The sequence shown here is derived from an EMBL/GenBank/DDBJ whole genome shotgun (WGS) entry which is preliminary data.</text>
</comment>
<dbReference type="STRING" id="1611254.A0A2G5TXK3"/>
<keyword evidence="3" id="KW-1185">Reference proteome</keyword>
<feature type="signal peptide" evidence="1">
    <location>
        <begin position="1"/>
        <end position="28"/>
    </location>
</feature>
<dbReference type="EMBL" id="PDUG01000004">
    <property type="protein sequence ID" value="PIC31686.1"/>
    <property type="molecule type" value="Genomic_DNA"/>
</dbReference>
<reference evidence="3" key="1">
    <citation type="submission" date="2017-10" db="EMBL/GenBank/DDBJ databases">
        <title>Rapid genome shrinkage in a self-fertile nematode reveals novel sperm competition proteins.</title>
        <authorList>
            <person name="Yin D."/>
            <person name="Schwarz E.M."/>
            <person name="Thomas C.G."/>
            <person name="Felde R.L."/>
            <person name="Korf I.F."/>
            <person name="Cutter A.D."/>
            <person name="Schartner C.M."/>
            <person name="Ralston E.J."/>
            <person name="Meyer B.J."/>
            <person name="Haag E.S."/>
        </authorList>
    </citation>
    <scope>NUCLEOTIDE SEQUENCE [LARGE SCALE GENOMIC DNA]</scope>
    <source>
        <strain evidence="3">JU1422</strain>
    </source>
</reference>
<proteinExistence type="predicted"/>
<accession>A0A2G5TXK3</accession>
<organism evidence="2 3">
    <name type="scientific">Caenorhabditis nigoni</name>
    <dbReference type="NCBI Taxonomy" id="1611254"/>
    <lineage>
        <taxon>Eukaryota</taxon>
        <taxon>Metazoa</taxon>
        <taxon>Ecdysozoa</taxon>
        <taxon>Nematoda</taxon>
        <taxon>Chromadorea</taxon>
        <taxon>Rhabditida</taxon>
        <taxon>Rhabditina</taxon>
        <taxon>Rhabditomorpha</taxon>
        <taxon>Rhabditoidea</taxon>
        <taxon>Rhabditidae</taxon>
        <taxon>Peloderinae</taxon>
        <taxon>Caenorhabditis</taxon>
    </lineage>
</organism>
<evidence type="ECO:0000313" key="3">
    <source>
        <dbReference type="Proteomes" id="UP000230233"/>
    </source>
</evidence>
<dbReference type="Proteomes" id="UP000230233">
    <property type="component" value="Chromosome IV"/>
</dbReference>
<feature type="chain" id="PRO_5013660485" description="Secreted protein" evidence="1">
    <location>
        <begin position="29"/>
        <end position="84"/>
    </location>
</feature>
<dbReference type="AlphaFoldDB" id="A0A2G5TXK3"/>
<protein>
    <recommendedName>
        <fullName evidence="4">Secreted protein</fullName>
    </recommendedName>
</protein>
<keyword evidence="1" id="KW-0732">Signal</keyword>
<dbReference type="OrthoDB" id="5791717at2759"/>
<evidence type="ECO:0008006" key="4">
    <source>
        <dbReference type="Google" id="ProtNLM"/>
    </source>
</evidence>
<evidence type="ECO:0000313" key="2">
    <source>
        <dbReference type="EMBL" id="PIC31686.1"/>
    </source>
</evidence>